<dbReference type="RefSeq" id="XP_071920532.1">
    <property type="nucleotide sequence ID" value="XM_072064431.1"/>
</dbReference>
<sequence>MDAHSSLFIQRTGESLSTMGASGATSPCLPNLPPPLVEKYPQLPDSLHVTSEQVLSTNTLPSRPAPLASRSGAVGHQFSTTSGFPRDTKFPPISPQGSQSQNYPFLSKSLRAETSLETIPSFSGVHSAPVDSYHIRNGGNGNTSWGKDALQDFPDFSGNVPVQNDQAESLKGVIASEDHAKRTEWNEWADDLISVDDSLDSNWGDLLVDVSVPDPEPKVLKLSPEVPLREAQPSSHTPVSSVQSIDVSSPLSAAPLAKPRMRWTPELHEIFVEAVNKLGGSETGATPKGVLKLMNKEGLTIYHVKSHLQVRGTLLLSFIHLYCGCHFSHSILLVLFICQKYRTARYKPEPSEGTTEKKSPTVTDMTSLDLKTTTGITEALRLQMEVQKQLHEQLEIQRSLQLRIEEQGKYIQLMLEQQKKFEEERSKKKDSNPVEASLAPSKAVEPLPDDEKSETLEKNNVAKALEKENEAKVLSSGDAGVTAEQTQNPNRKQKSPERKTSEDNDQDGNASPVKRAKVDGSLNS</sequence>
<organism evidence="10 11">
    <name type="scientific">Coffea arabica</name>
    <name type="common">Arabian coffee</name>
    <dbReference type="NCBI Taxonomy" id="13443"/>
    <lineage>
        <taxon>Eukaryota</taxon>
        <taxon>Viridiplantae</taxon>
        <taxon>Streptophyta</taxon>
        <taxon>Embryophyta</taxon>
        <taxon>Tracheophyta</taxon>
        <taxon>Spermatophyta</taxon>
        <taxon>Magnoliopsida</taxon>
        <taxon>eudicotyledons</taxon>
        <taxon>Gunneridae</taxon>
        <taxon>Pentapetalae</taxon>
        <taxon>asterids</taxon>
        <taxon>lamiids</taxon>
        <taxon>Gentianales</taxon>
        <taxon>Rubiaceae</taxon>
        <taxon>Ixoroideae</taxon>
        <taxon>Gardenieae complex</taxon>
        <taxon>Bertiereae - Coffeeae clade</taxon>
        <taxon>Coffeeae</taxon>
        <taxon>Coffea</taxon>
    </lineage>
</organism>
<keyword evidence="2" id="KW-0805">Transcription regulation</keyword>
<feature type="region of interest" description="Disordered" evidence="6">
    <location>
        <begin position="82"/>
        <end position="101"/>
    </location>
</feature>
<dbReference type="InterPro" id="IPR006447">
    <property type="entry name" value="Myb_dom_plants"/>
</dbReference>
<name>A0ABM4VLX2_COFAR</name>
<evidence type="ECO:0000256" key="5">
    <source>
        <dbReference type="ARBA" id="ARBA00023242"/>
    </source>
</evidence>
<evidence type="ECO:0000256" key="4">
    <source>
        <dbReference type="ARBA" id="ARBA00023163"/>
    </source>
</evidence>
<evidence type="ECO:0000256" key="6">
    <source>
        <dbReference type="SAM" id="MobiDB-lite"/>
    </source>
</evidence>
<reference evidence="11" key="1">
    <citation type="submission" date="2025-08" db="UniProtKB">
        <authorList>
            <consortium name="RefSeq"/>
        </authorList>
    </citation>
    <scope>IDENTIFICATION</scope>
    <source>
        <tissue evidence="11">Leaves</tissue>
    </source>
</reference>
<evidence type="ECO:0000259" key="9">
    <source>
        <dbReference type="Pfam" id="PF14379"/>
    </source>
</evidence>
<evidence type="ECO:0000313" key="11">
    <source>
        <dbReference type="RefSeq" id="XP_071920532.1"/>
    </source>
</evidence>
<keyword evidence="7" id="KW-1133">Transmembrane helix</keyword>
<evidence type="ECO:0000259" key="8">
    <source>
        <dbReference type="Pfam" id="PF00249"/>
    </source>
</evidence>
<dbReference type="Pfam" id="PF14379">
    <property type="entry name" value="Myb_CC_LHEQLE"/>
    <property type="match status" value="1"/>
</dbReference>
<dbReference type="InterPro" id="IPR025756">
    <property type="entry name" value="Myb_CC_LHEQLE"/>
</dbReference>
<dbReference type="InterPro" id="IPR046955">
    <property type="entry name" value="PHR1-like"/>
</dbReference>
<evidence type="ECO:0000256" key="2">
    <source>
        <dbReference type="ARBA" id="ARBA00023015"/>
    </source>
</evidence>
<feature type="domain" description="MYB-CC type transcription factor LHEQLE-containing" evidence="9">
    <location>
        <begin position="376"/>
        <end position="420"/>
    </location>
</feature>
<keyword evidence="3" id="KW-0175">Coiled coil</keyword>
<dbReference type="PANTHER" id="PTHR31499">
    <property type="entry name" value="MYB FAMILY TRANSCRIPTION FACTOR PHL11"/>
    <property type="match status" value="1"/>
</dbReference>
<protein>
    <submittedName>
        <fullName evidence="11">Protein PHR1-LIKE 1-like isoform X1</fullName>
    </submittedName>
</protein>
<dbReference type="InterPro" id="IPR001005">
    <property type="entry name" value="SANT/Myb"/>
</dbReference>
<feature type="compositionally biased region" description="Basic and acidic residues" evidence="6">
    <location>
        <begin position="422"/>
        <end position="432"/>
    </location>
</feature>
<keyword evidence="10" id="KW-1185">Reference proteome</keyword>
<dbReference type="SUPFAM" id="SSF46689">
    <property type="entry name" value="Homeodomain-like"/>
    <property type="match status" value="1"/>
</dbReference>
<dbReference type="Proteomes" id="UP001652660">
    <property type="component" value="Chromosome 9c"/>
</dbReference>
<dbReference type="NCBIfam" id="TIGR01557">
    <property type="entry name" value="myb_SHAQKYF"/>
    <property type="match status" value="1"/>
</dbReference>
<evidence type="ECO:0000256" key="1">
    <source>
        <dbReference type="ARBA" id="ARBA00006783"/>
    </source>
</evidence>
<accession>A0ABM4VLX2</accession>
<gene>
    <name evidence="11" type="primary">LOC140014076</name>
</gene>
<keyword evidence="4" id="KW-0804">Transcription</keyword>
<evidence type="ECO:0000313" key="10">
    <source>
        <dbReference type="Proteomes" id="UP001652660"/>
    </source>
</evidence>
<keyword evidence="7" id="KW-0472">Membrane</keyword>
<comment type="similarity">
    <text evidence="1">Belongs to the MYB-CC family.</text>
</comment>
<evidence type="ECO:0000256" key="3">
    <source>
        <dbReference type="ARBA" id="ARBA00023054"/>
    </source>
</evidence>
<feature type="region of interest" description="Disordered" evidence="6">
    <location>
        <begin position="422"/>
        <end position="524"/>
    </location>
</feature>
<dbReference type="Gene3D" id="1.10.10.60">
    <property type="entry name" value="Homeodomain-like"/>
    <property type="match status" value="1"/>
</dbReference>
<dbReference type="Pfam" id="PF00249">
    <property type="entry name" value="Myb_DNA-binding"/>
    <property type="match status" value="1"/>
</dbReference>
<dbReference type="InterPro" id="IPR009057">
    <property type="entry name" value="Homeodomain-like_sf"/>
</dbReference>
<dbReference type="PANTHER" id="PTHR31499:SF80">
    <property type="entry name" value="HTH MYB-TYPE DOMAIN-CONTAINING PROTEIN"/>
    <property type="match status" value="1"/>
</dbReference>
<dbReference type="GeneID" id="140014076"/>
<proteinExistence type="inferred from homology"/>
<keyword evidence="5" id="KW-0539">Nucleus</keyword>
<keyword evidence="7" id="KW-0812">Transmembrane</keyword>
<feature type="transmembrane region" description="Helical" evidence="7">
    <location>
        <begin position="314"/>
        <end position="338"/>
    </location>
</feature>
<feature type="domain" description="Myb-like" evidence="8">
    <location>
        <begin position="260"/>
        <end position="309"/>
    </location>
</feature>
<evidence type="ECO:0000256" key="7">
    <source>
        <dbReference type="SAM" id="Phobius"/>
    </source>
</evidence>